<dbReference type="GO" id="GO:0005634">
    <property type="term" value="C:nucleus"/>
    <property type="evidence" value="ECO:0007669"/>
    <property type="project" value="TreeGrafter"/>
</dbReference>
<dbReference type="Pfam" id="PF21010">
    <property type="entry name" value="HA2_C"/>
    <property type="match status" value="1"/>
</dbReference>
<dbReference type="Pfam" id="PF00270">
    <property type="entry name" value="DEAD"/>
    <property type="match status" value="1"/>
</dbReference>
<dbReference type="FunFam" id="3.40.50.300:FF:000526">
    <property type="entry name" value="DExH-box ATP-dependent RNA helicase DExH3"/>
    <property type="match status" value="1"/>
</dbReference>
<dbReference type="EMBL" id="CAMXCT010002469">
    <property type="protein sequence ID" value="CAI3998358.1"/>
    <property type="molecule type" value="Genomic_DNA"/>
</dbReference>
<keyword evidence="3" id="KW-0347">Helicase</keyword>
<keyword evidence="5" id="KW-0694">RNA-binding</keyword>
<evidence type="ECO:0000313" key="10">
    <source>
        <dbReference type="EMBL" id="CAI3998358.1"/>
    </source>
</evidence>
<dbReference type="SUPFAM" id="SSF52540">
    <property type="entry name" value="P-loop containing nucleoside triphosphate hydrolases"/>
    <property type="match status" value="1"/>
</dbReference>
<gene>
    <name evidence="10" type="ORF">C1SCF055_LOCUS24666</name>
</gene>
<reference evidence="11" key="2">
    <citation type="submission" date="2024-04" db="EMBL/GenBank/DDBJ databases">
        <authorList>
            <person name="Chen Y."/>
            <person name="Shah S."/>
            <person name="Dougan E. K."/>
            <person name="Thang M."/>
            <person name="Chan C."/>
        </authorList>
    </citation>
    <scope>NUCLEOTIDE SEQUENCE [LARGE SCALE GENOMIC DNA]</scope>
</reference>
<dbReference type="GO" id="GO:0004386">
    <property type="term" value="F:helicase activity"/>
    <property type="evidence" value="ECO:0007669"/>
    <property type="project" value="UniProtKB-KW"/>
</dbReference>
<dbReference type="InterPro" id="IPR011709">
    <property type="entry name" value="DEAD-box_helicase_OB_fold"/>
</dbReference>
<sequence length="1270" mass="140226">MCASGWLNNAQHGGIVWTNWSHHVASDHVNWQGPGLDVSADPHRCSDEQRIRLNAEEGALCIDQEACTEACRARHDCHHVQVSNTGNALCYLKPLSCELSEKWHFSSQYFAVVKGQLPKGCPAKPRPMLLGPAAPAASTSTSTPQGTLNPEDGKLYVIHTPAPGALPIAEEGPSWSITMTLHTPAPLTLAEKVFQSEPAVSPPAGTQGAWSEATASEATSVGHGASQVHAVTVTPLPGTMARGCGTCFAWGTESFFCCTTVCAIGASPDFAIDELEELGIARQRIQQFLDSGSSQENMEWLGNEYRNTVRSLAPEMGVAWLKVSKGVYALARPSSDASLPALRQRLVDEVRRICVKAGGSVRATWLLRELPQDLWVSATATLKLRNIKSLPEVCRRECEAAELRLSNGRFKVGDVDDYQDALHVHFDATHLAAAVGTLSALQLPRRRQVSRQIAGVDFLQQPCCFMGPQELQMEQQRPGYVEMQPLRQHLPAYQMADEICQAVRDHQVTLILGATGCGKTTQIPQFLLEDCASRGEICRLAATQPRRISAVSVADRVAVERGGQLGDTVGFKIRFEDKVTESCQVVFCTVGILLKVMQSNPTLKGATHIVVDEVHERGLHTDFLLTLLRRLLHDRPDLRLILMSATVDPSAFQEYFEGIHTVSIPGKTNYPIQEMFLEDFLHALPDLNAWRSSGSGRSSPFSQGPLPGVPLNPRSVAEALPQLSQAHVQDVVRVHNEKADSIDFELVLQVVEMIHREGVEGGIMIFMPGWSEISNVLERLGKVNFAHQLQVHALHSRLPSSEQKQIFQRPPLGKRKVVVATVLAETSITVEDVVFVVDAGRSRTTFFNEQTMISALRTVWYSKANGFQRRGRAGRCRPGVWYRLYTKLQWEAMDEYELPEMQRSPLEELCLEVASLQLGAPEDFLQEAISPPGADVLRHAVTMLERLGAVSDNTGAEVTPLGAKLAKLQVHPMLGKMLLLAAPFRCFEMMLTICASLGYKSPFVCPLGKEKEANKARVELSQGSKSDLVALVNAYEGWKVERASFAWRYYLSKETMEYIHRLREDLRTSVREVLHNVPEDHVDPVARAEAVKAVLTAGLFPNLAWLHRYGKGRTIQNLPVKAHPGSVNSKEGHSLVVFYEIQETMDRYLYDSTVIGAAPCLLFAPSLKEIQRKQRAIFELETWHVAVDLRVADELLALRPLVADFVNAVVGERLGDVQLEAAEVLQKLFAEQVETTGGDEEDEAEAENDGPDDAWDSEPRAKHQKTASRG</sequence>
<dbReference type="SMART" id="SM00487">
    <property type="entry name" value="DEXDc"/>
    <property type="match status" value="1"/>
</dbReference>
<evidence type="ECO:0000313" key="11">
    <source>
        <dbReference type="EMBL" id="CAL1151733.1"/>
    </source>
</evidence>
<dbReference type="InterPro" id="IPR027417">
    <property type="entry name" value="P-loop_NTPase"/>
</dbReference>
<proteinExistence type="inferred from homology"/>
<dbReference type="CDD" id="cd18791">
    <property type="entry name" value="SF2_C_RHA"/>
    <property type="match status" value="1"/>
</dbReference>
<dbReference type="GO" id="GO:0005524">
    <property type="term" value="F:ATP binding"/>
    <property type="evidence" value="ECO:0007669"/>
    <property type="project" value="UniProtKB-KW"/>
</dbReference>
<evidence type="ECO:0000256" key="3">
    <source>
        <dbReference type="ARBA" id="ARBA00022806"/>
    </source>
</evidence>
<keyword evidence="12" id="KW-1185">Reference proteome</keyword>
<comment type="similarity">
    <text evidence="6">Belongs to the DExH box helicase family.</text>
</comment>
<dbReference type="Proteomes" id="UP001152797">
    <property type="component" value="Unassembled WGS sequence"/>
</dbReference>
<dbReference type="Pfam" id="PF07717">
    <property type="entry name" value="OB_NTP_bind"/>
    <property type="match status" value="1"/>
</dbReference>
<dbReference type="PANTHER" id="PTHR18934">
    <property type="entry name" value="ATP-DEPENDENT RNA HELICASE"/>
    <property type="match status" value="1"/>
</dbReference>
<accession>A0A9P1G376</accession>
<dbReference type="Gene3D" id="1.20.120.1080">
    <property type="match status" value="1"/>
</dbReference>
<dbReference type="SMART" id="SM00847">
    <property type="entry name" value="HA2"/>
    <property type="match status" value="1"/>
</dbReference>
<dbReference type="EMBL" id="CAMXCT030002469">
    <property type="protein sequence ID" value="CAL4785670.1"/>
    <property type="molecule type" value="Genomic_DNA"/>
</dbReference>
<dbReference type="InterPro" id="IPR001650">
    <property type="entry name" value="Helicase_C-like"/>
</dbReference>
<reference evidence="10" key="1">
    <citation type="submission" date="2022-10" db="EMBL/GenBank/DDBJ databases">
        <authorList>
            <person name="Chen Y."/>
            <person name="Dougan E. K."/>
            <person name="Chan C."/>
            <person name="Rhodes N."/>
            <person name="Thang M."/>
        </authorList>
    </citation>
    <scope>NUCLEOTIDE SEQUENCE</scope>
</reference>
<evidence type="ECO:0000256" key="6">
    <source>
        <dbReference type="ARBA" id="ARBA00060772"/>
    </source>
</evidence>
<dbReference type="PANTHER" id="PTHR18934:SF237">
    <property type="entry name" value="ATP-DEPENDENT DNA_RNA HELICASE DHX36"/>
    <property type="match status" value="1"/>
</dbReference>
<protein>
    <submittedName>
        <fullName evidence="10">Uncharacterized protein</fullName>
    </submittedName>
</protein>
<keyword evidence="2" id="KW-0378">Hydrolase</keyword>
<dbReference type="AlphaFoldDB" id="A0A9P1G376"/>
<dbReference type="SMART" id="SM00490">
    <property type="entry name" value="HELICc"/>
    <property type="match status" value="1"/>
</dbReference>
<dbReference type="PROSITE" id="PS51194">
    <property type="entry name" value="HELICASE_CTER"/>
    <property type="match status" value="1"/>
</dbReference>
<comment type="caution">
    <text evidence="10">The sequence shown here is derived from an EMBL/GenBank/DDBJ whole genome shotgun (WGS) entry which is preliminary data.</text>
</comment>
<dbReference type="InterPro" id="IPR014001">
    <property type="entry name" value="Helicase_ATP-bd"/>
</dbReference>
<dbReference type="OrthoDB" id="442982at2759"/>
<dbReference type="GO" id="GO:0016787">
    <property type="term" value="F:hydrolase activity"/>
    <property type="evidence" value="ECO:0007669"/>
    <property type="project" value="UniProtKB-KW"/>
</dbReference>
<evidence type="ECO:0000259" key="9">
    <source>
        <dbReference type="PROSITE" id="PS51194"/>
    </source>
</evidence>
<keyword evidence="4" id="KW-0067">ATP-binding</keyword>
<dbReference type="Pfam" id="PF00271">
    <property type="entry name" value="Helicase_C"/>
    <property type="match status" value="1"/>
</dbReference>
<feature type="domain" description="Helicase ATP-binding" evidence="8">
    <location>
        <begin position="500"/>
        <end position="665"/>
    </location>
</feature>
<evidence type="ECO:0000256" key="5">
    <source>
        <dbReference type="ARBA" id="ARBA00022884"/>
    </source>
</evidence>
<dbReference type="CDD" id="cd17917">
    <property type="entry name" value="DEXHc_RHA-like"/>
    <property type="match status" value="1"/>
</dbReference>
<dbReference type="InterPro" id="IPR007502">
    <property type="entry name" value="Helicase-assoc_dom"/>
</dbReference>
<evidence type="ECO:0000256" key="1">
    <source>
        <dbReference type="ARBA" id="ARBA00022741"/>
    </source>
</evidence>
<evidence type="ECO:0000256" key="4">
    <source>
        <dbReference type="ARBA" id="ARBA00022840"/>
    </source>
</evidence>
<evidence type="ECO:0000313" key="12">
    <source>
        <dbReference type="Proteomes" id="UP001152797"/>
    </source>
</evidence>
<evidence type="ECO:0000256" key="7">
    <source>
        <dbReference type="SAM" id="MobiDB-lite"/>
    </source>
</evidence>
<organism evidence="10">
    <name type="scientific">Cladocopium goreaui</name>
    <dbReference type="NCBI Taxonomy" id="2562237"/>
    <lineage>
        <taxon>Eukaryota</taxon>
        <taxon>Sar</taxon>
        <taxon>Alveolata</taxon>
        <taxon>Dinophyceae</taxon>
        <taxon>Suessiales</taxon>
        <taxon>Symbiodiniaceae</taxon>
        <taxon>Cladocopium</taxon>
    </lineage>
</organism>
<feature type="region of interest" description="Disordered" evidence="7">
    <location>
        <begin position="1232"/>
        <end position="1270"/>
    </location>
</feature>
<dbReference type="Gene3D" id="3.40.50.300">
    <property type="entry name" value="P-loop containing nucleotide triphosphate hydrolases"/>
    <property type="match status" value="2"/>
</dbReference>
<dbReference type="PROSITE" id="PS51192">
    <property type="entry name" value="HELICASE_ATP_BIND_1"/>
    <property type="match status" value="1"/>
</dbReference>
<feature type="domain" description="Helicase C-terminal" evidence="9">
    <location>
        <begin position="746"/>
        <end position="917"/>
    </location>
</feature>
<name>A0A9P1G376_9DINO</name>
<evidence type="ECO:0000256" key="2">
    <source>
        <dbReference type="ARBA" id="ARBA00022801"/>
    </source>
</evidence>
<evidence type="ECO:0000259" key="8">
    <source>
        <dbReference type="PROSITE" id="PS51192"/>
    </source>
</evidence>
<dbReference type="InterPro" id="IPR011545">
    <property type="entry name" value="DEAD/DEAH_box_helicase_dom"/>
</dbReference>
<dbReference type="GO" id="GO:0003723">
    <property type="term" value="F:RNA binding"/>
    <property type="evidence" value="ECO:0007669"/>
    <property type="project" value="UniProtKB-KW"/>
</dbReference>
<feature type="compositionally biased region" description="Acidic residues" evidence="7">
    <location>
        <begin position="1237"/>
        <end position="1256"/>
    </location>
</feature>
<dbReference type="EMBL" id="CAMXCT020002469">
    <property type="protein sequence ID" value="CAL1151733.1"/>
    <property type="molecule type" value="Genomic_DNA"/>
</dbReference>
<keyword evidence="1" id="KW-0547">Nucleotide-binding</keyword>